<feature type="region of interest" description="Disordered" evidence="1">
    <location>
        <begin position="97"/>
        <end position="137"/>
    </location>
</feature>
<proteinExistence type="predicted"/>
<dbReference type="Proteomes" id="UP000245207">
    <property type="component" value="Unassembled WGS sequence"/>
</dbReference>
<accession>A0A2U1ML44</accession>
<evidence type="ECO:0000313" key="3">
    <source>
        <dbReference type="Proteomes" id="UP000245207"/>
    </source>
</evidence>
<dbReference type="AlphaFoldDB" id="A0A2U1ML44"/>
<dbReference type="EMBL" id="PKPP01004985">
    <property type="protein sequence ID" value="PWA61946.1"/>
    <property type="molecule type" value="Genomic_DNA"/>
</dbReference>
<feature type="compositionally biased region" description="Acidic residues" evidence="1">
    <location>
        <begin position="120"/>
        <end position="137"/>
    </location>
</feature>
<protein>
    <submittedName>
        <fullName evidence="2">Uncharacterized protein</fullName>
    </submittedName>
</protein>
<reference evidence="2 3" key="1">
    <citation type="journal article" date="2018" name="Mol. Plant">
        <title>The genome of Artemisia annua provides insight into the evolution of Asteraceae family and artemisinin biosynthesis.</title>
        <authorList>
            <person name="Shen Q."/>
            <person name="Zhang L."/>
            <person name="Liao Z."/>
            <person name="Wang S."/>
            <person name="Yan T."/>
            <person name="Shi P."/>
            <person name="Liu M."/>
            <person name="Fu X."/>
            <person name="Pan Q."/>
            <person name="Wang Y."/>
            <person name="Lv Z."/>
            <person name="Lu X."/>
            <person name="Zhang F."/>
            <person name="Jiang W."/>
            <person name="Ma Y."/>
            <person name="Chen M."/>
            <person name="Hao X."/>
            <person name="Li L."/>
            <person name="Tang Y."/>
            <person name="Lv G."/>
            <person name="Zhou Y."/>
            <person name="Sun X."/>
            <person name="Brodelius P.E."/>
            <person name="Rose J.K.C."/>
            <person name="Tang K."/>
        </authorList>
    </citation>
    <scope>NUCLEOTIDE SEQUENCE [LARGE SCALE GENOMIC DNA]</scope>
    <source>
        <strain evidence="3">cv. Huhao1</strain>
        <tissue evidence="2">Leaf</tissue>
    </source>
</reference>
<evidence type="ECO:0000256" key="1">
    <source>
        <dbReference type="SAM" id="MobiDB-lite"/>
    </source>
</evidence>
<comment type="caution">
    <text evidence="2">The sequence shown here is derived from an EMBL/GenBank/DDBJ whole genome shotgun (WGS) entry which is preliminary data.</text>
</comment>
<evidence type="ECO:0000313" key="2">
    <source>
        <dbReference type="EMBL" id="PWA61946.1"/>
    </source>
</evidence>
<name>A0A2U1ML44_ARTAN</name>
<keyword evidence="3" id="KW-1185">Reference proteome</keyword>
<organism evidence="2 3">
    <name type="scientific">Artemisia annua</name>
    <name type="common">Sweet wormwood</name>
    <dbReference type="NCBI Taxonomy" id="35608"/>
    <lineage>
        <taxon>Eukaryota</taxon>
        <taxon>Viridiplantae</taxon>
        <taxon>Streptophyta</taxon>
        <taxon>Embryophyta</taxon>
        <taxon>Tracheophyta</taxon>
        <taxon>Spermatophyta</taxon>
        <taxon>Magnoliopsida</taxon>
        <taxon>eudicotyledons</taxon>
        <taxon>Gunneridae</taxon>
        <taxon>Pentapetalae</taxon>
        <taxon>asterids</taxon>
        <taxon>campanulids</taxon>
        <taxon>Asterales</taxon>
        <taxon>Asteraceae</taxon>
        <taxon>Asteroideae</taxon>
        <taxon>Anthemideae</taxon>
        <taxon>Artemisiinae</taxon>
        <taxon>Artemisia</taxon>
    </lineage>
</organism>
<sequence length="137" mass="15211">MKNGKWNSPLAESRYNEMIRIRESQEGQEIRMSDQQIISQVLGESRAFYPGRGRRLSAGSSSSASVASHVPEPPISRSVFARYVAASQLQVQHMYDNFMNNNNNTPPPRPAVLDPSQFLDADEDAPNMDEDVGPSGE</sequence>
<gene>
    <name evidence="2" type="ORF">CTI12_AA364760</name>
</gene>